<name>A0ABP9A4P6_9FLAO</name>
<gene>
    <name evidence="1" type="ORF">GCM10023230_25350</name>
</gene>
<evidence type="ECO:0008006" key="3">
    <source>
        <dbReference type="Google" id="ProtNLM"/>
    </source>
</evidence>
<organism evidence="1 2">
    <name type="scientific">Flavobacterium hankyongi</name>
    <dbReference type="NCBI Taxonomy" id="1176532"/>
    <lineage>
        <taxon>Bacteria</taxon>
        <taxon>Pseudomonadati</taxon>
        <taxon>Bacteroidota</taxon>
        <taxon>Flavobacteriia</taxon>
        <taxon>Flavobacteriales</taxon>
        <taxon>Flavobacteriaceae</taxon>
        <taxon>Flavobacterium</taxon>
    </lineage>
</organism>
<evidence type="ECO:0000313" key="1">
    <source>
        <dbReference type="EMBL" id="GAA4773617.1"/>
    </source>
</evidence>
<evidence type="ECO:0000313" key="2">
    <source>
        <dbReference type="Proteomes" id="UP001500141"/>
    </source>
</evidence>
<proteinExistence type="predicted"/>
<accession>A0ABP9A4P6</accession>
<keyword evidence="2" id="KW-1185">Reference proteome</keyword>
<dbReference type="RefSeq" id="WP_264542507.1">
    <property type="nucleotide sequence ID" value="NZ_BAABIP010000020.1"/>
</dbReference>
<sequence>MKNLQSKFKQFELPKESIKKIRGGEDITSIPLLNLSLITDPLRKKDKK</sequence>
<reference evidence="2" key="1">
    <citation type="journal article" date="2019" name="Int. J. Syst. Evol. Microbiol.">
        <title>The Global Catalogue of Microorganisms (GCM) 10K type strain sequencing project: providing services to taxonomists for standard genome sequencing and annotation.</title>
        <authorList>
            <consortium name="The Broad Institute Genomics Platform"/>
            <consortium name="The Broad Institute Genome Sequencing Center for Infectious Disease"/>
            <person name="Wu L."/>
            <person name="Ma J."/>
        </authorList>
    </citation>
    <scope>NUCLEOTIDE SEQUENCE [LARGE SCALE GENOMIC DNA]</scope>
    <source>
        <strain evidence="2">JCM 18198</strain>
    </source>
</reference>
<comment type="caution">
    <text evidence="1">The sequence shown here is derived from an EMBL/GenBank/DDBJ whole genome shotgun (WGS) entry which is preliminary data.</text>
</comment>
<dbReference type="EMBL" id="BAABIP010000020">
    <property type="protein sequence ID" value="GAA4773617.1"/>
    <property type="molecule type" value="Genomic_DNA"/>
</dbReference>
<dbReference type="Proteomes" id="UP001500141">
    <property type="component" value="Unassembled WGS sequence"/>
</dbReference>
<protein>
    <recommendedName>
        <fullName evidence="3">Bacteriocin</fullName>
    </recommendedName>
</protein>